<reference evidence="1" key="1">
    <citation type="journal article" date="2016" name="Nat. Genet.">
        <title>The genome sequences of Arachis duranensis and Arachis ipaensis, the diploid ancestors of cultivated peanut.</title>
        <authorList>
            <person name="Bertioli D.J."/>
            <person name="Cannon S.B."/>
            <person name="Froenicke L."/>
            <person name="Huang G."/>
            <person name="Farmer A.D."/>
            <person name="Cannon E.K."/>
            <person name="Liu X."/>
            <person name="Gao D."/>
            <person name="Clevenger J."/>
            <person name="Dash S."/>
            <person name="Ren L."/>
            <person name="Moretzsohn M.C."/>
            <person name="Shirasawa K."/>
            <person name="Huang W."/>
            <person name="Vidigal B."/>
            <person name="Abernathy B."/>
            <person name="Chu Y."/>
            <person name="Niederhuth C.E."/>
            <person name="Umale P."/>
            <person name="Araujo A.C."/>
            <person name="Kozik A."/>
            <person name="Kim K.D."/>
            <person name="Burow M.D."/>
            <person name="Varshney R.K."/>
            <person name="Wang X."/>
            <person name="Zhang X."/>
            <person name="Barkley N."/>
            <person name="Guimaraes P.M."/>
            <person name="Isobe S."/>
            <person name="Guo B."/>
            <person name="Liao B."/>
            <person name="Stalker H.T."/>
            <person name="Schmitz R.J."/>
            <person name="Scheffler B.E."/>
            <person name="Leal-Bertioli S.C."/>
            <person name="Xun X."/>
            <person name="Jackson S.A."/>
            <person name="Michelmore R."/>
            <person name="Ozias-Akins P."/>
        </authorList>
    </citation>
    <scope>NUCLEOTIDE SEQUENCE [LARGE SCALE GENOMIC DNA]</scope>
    <source>
        <strain evidence="1">cv. V14167</strain>
    </source>
</reference>
<proteinExistence type="predicted"/>
<evidence type="ECO:0000313" key="1">
    <source>
        <dbReference type="Proteomes" id="UP000515211"/>
    </source>
</evidence>
<evidence type="ECO:0000313" key="2">
    <source>
        <dbReference type="RefSeq" id="XP_052110924.1"/>
    </source>
</evidence>
<organism evidence="1 2">
    <name type="scientific">Arachis duranensis</name>
    <name type="common">Wild peanut</name>
    <dbReference type="NCBI Taxonomy" id="130453"/>
    <lineage>
        <taxon>Eukaryota</taxon>
        <taxon>Viridiplantae</taxon>
        <taxon>Streptophyta</taxon>
        <taxon>Embryophyta</taxon>
        <taxon>Tracheophyta</taxon>
        <taxon>Spermatophyta</taxon>
        <taxon>Magnoliopsida</taxon>
        <taxon>eudicotyledons</taxon>
        <taxon>Gunneridae</taxon>
        <taxon>Pentapetalae</taxon>
        <taxon>rosids</taxon>
        <taxon>fabids</taxon>
        <taxon>Fabales</taxon>
        <taxon>Fabaceae</taxon>
        <taxon>Papilionoideae</taxon>
        <taxon>50 kb inversion clade</taxon>
        <taxon>dalbergioids sensu lato</taxon>
        <taxon>Dalbergieae</taxon>
        <taxon>Pterocarpus clade</taxon>
        <taxon>Arachis</taxon>
    </lineage>
</organism>
<gene>
    <name evidence="2" type="primary">LOC127742400</name>
</gene>
<accession>A0A9C6TM95</accession>
<protein>
    <submittedName>
        <fullName evidence="2">Uncharacterized protein LOC127742400 isoform X2</fullName>
    </submittedName>
</protein>
<dbReference type="AlphaFoldDB" id="A0A9C6TM95"/>
<dbReference type="RefSeq" id="XP_052110924.1">
    <property type="nucleotide sequence ID" value="XM_052254964.1"/>
</dbReference>
<keyword evidence="1" id="KW-1185">Reference proteome</keyword>
<sequence length="87" mass="9753">MFHQKVIVAAAERRNNRRALQDIGNLVAKQAEQNVTKRNTRKFYANNQAAVEKNKKSSTELANGAGVVPANGGWREELHCYNKVRSS</sequence>
<dbReference type="GeneID" id="127742400"/>
<dbReference type="Proteomes" id="UP000515211">
    <property type="component" value="Chromosome 10"/>
</dbReference>
<reference evidence="2" key="2">
    <citation type="submission" date="2025-08" db="UniProtKB">
        <authorList>
            <consortium name="RefSeq"/>
        </authorList>
    </citation>
    <scope>IDENTIFICATION</scope>
    <source>
        <tissue evidence="2">Whole plant</tissue>
    </source>
</reference>
<name>A0A9C6TM95_ARADU</name>